<dbReference type="KEGG" id="fiy:BN1229_v1_3041"/>
<dbReference type="OrthoDB" id="9813144at2"/>
<feature type="signal peptide" evidence="1">
    <location>
        <begin position="1"/>
        <end position="28"/>
    </location>
</feature>
<dbReference type="PANTHER" id="PTHR34387">
    <property type="entry name" value="SLR1258 PROTEIN"/>
    <property type="match status" value="1"/>
</dbReference>
<keyword evidence="1" id="KW-0732">Signal</keyword>
<evidence type="ECO:0000313" key="2">
    <source>
        <dbReference type="EMBL" id="CPR21419.1"/>
    </source>
</evidence>
<name>A0A0D6JI34_9HYPH</name>
<proteinExistence type="predicted"/>
<dbReference type="Gene3D" id="3.30.70.2970">
    <property type="entry name" value="Protein of unknown function (DUF541), domain 2"/>
    <property type="match status" value="1"/>
</dbReference>
<evidence type="ECO:0008006" key="4">
    <source>
        <dbReference type="Google" id="ProtNLM"/>
    </source>
</evidence>
<reference evidence="3" key="1">
    <citation type="submission" date="2015-02" db="EMBL/GenBank/DDBJ databases">
        <authorList>
            <person name="Chooi Y.-H."/>
        </authorList>
    </citation>
    <scope>NUCLEOTIDE SEQUENCE [LARGE SCALE GENOMIC DNA]</scope>
    <source>
        <strain evidence="3">strain Y</strain>
    </source>
</reference>
<feature type="chain" id="PRO_5002306403" description="26 kDa periplasmic immunogenic protein" evidence="1">
    <location>
        <begin position="29"/>
        <end position="238"/>
    </location>
</feature>
<dbReference type="KEGG" id="fil:BN1229_v1_2875"/>
<protein>
    <recommendedName>
        <fullName evidence="4">26 kDa periplasmic immunogenic protein</fullName>
    </recommendedName>
</protein>
<evidence type="ECO:0000313" key="3">
    <source>
        <dbReference type="Proteomes" id="UP000033187"/>
    </source>
</evidence>
<dbReference type="InterPro" id="IPR007497">
    <property type="entry name" value="SIMPL/DUF541"/>
</dbReference>
<dbReference type="Proteomes" id="UP000033187">
    <property type="component" value="Chromosome 1"/>
</dbReference>
<dbReference type="Pfam" id="PF04402">
    <property type="entry name" value="SIMPL"/>
    <property type="match status" value="1"/>
</dbReference>
<organism evidence="2 3">
    <name type="scientific">Candidatus Filomicrobium marinum</name>
    <dbReference type="NCBI Taxonomy" id="1608628"/>
    <lineage>
        <taxon>Bacteria</taxon>
        <taxon>Pseudomonadati</taxon>
        <taxon>Pseudomonadota</taxon>
        <taxon>Alphaproteobacteria</taxon>
        <taxon>Hyphomicrobiales</taxon>
        <taxon>Hyphomicrobiaceae</taxon>
        <taxon>Filomicrobium</taxon>
    </lineage>
</organism>
<dbReference type="PANTHER" id="PTHR34387:SF1">
    <property type="entry name" value="PERIPLASMIC IMMUNOGENIC PROTEIN"/>
    <property type="match status" value="1"/>
</dbReference>
<dbReference type="EMBL" id="LN829119">
    <property type="protein sequence ID" value="CPR21419.1"/>
    <property type="molecule type" value="Genomic_DNA"/>
</dbReference>
<accession>A0A0D6JI34</accession>
<dbReference type="Gene3D" id="3.30.110.170">
    <property type="entry name" value="Protein of unknown function (DUF541), domain 1"/>
    <property type="match status" value="1"/>
</dbReference>
<sequence>MTLSQRQIATFAAAVLFFGMTAISPSKADDMKRTVTVSASASVEVDPDAASIMSGVVSEAATAREALDTNTKSMSNLIDGLKAAGITDKDIQTSNFSIHPRHEHNPKDGGPPKLVGYSVNNSVNVLVRDLPKLGEILDLMVSLGANQMQGMNFIVTNAETLKDDARREAIANAQRRAKLYATAAGAKVGDVVRISEDVSSEEGGPRPMFRAAKMASAVPVAPGQETLEARVTVTWELD</sequence>
<dbReference type="InterPro" id="IPR052022">
    <property type="entry name" value="26kDa_periplasmic_antigen"/>
</dbReference>
<dbReference type="AlphaFoldDB" id="A0A0D6JI34"/>
<keyword evidence="3" id="KW-1185">Reference proteome</keyword>
<gene>
    <name evidence="2" type="ORF">YBN1229_v1_3041</name>
</gene>
<evidence type="ECO:0000256" key="1">
    <source>
        <dbReference type="SAM" id="SignalP"/>
    </source>
</evidence>
<dbReference type="GO" id="GO:0006974">
    <property type="term" value="P:DNA damage response"/>
    <property type="evidence" value="ECO:0007669"/>
    <property type="project" value="TreeGrafter"/>
</dbReference>
<dbReference type="RefSeq" id="WP_052744131.1">
    <property type="nucleotide sequence ID" value="NZ_LN829118.1"/>
</dbReference>